<proteinExistence type="predicted"/>
<protein>
    <recommendedName>
        <fullName evidence="3">DUF2946 domain-containing protein</fullName>
    </recommendedName>
</protein>
<accession>A0A0D7ECS3</accession>
<reference evidence="1 2" key="1">
    <citation type="submission" date="2014-11" db="EMBL/GenBank/DDBJ databases">
        <title>Genomics and ecophysiology of heterotrophic nitrogen fixing bacteria isolated from estuarine surface water.</title>
        <authorList>
            <person name="Bentzon-Tilia M."/>
            <person name="Severin I."/>
            <person name="Hansen L.H."/>
            <person name="Riemann L."/>
        </authorList>
    </citation>
    <scope>NUCLEOTIDE SEQUENCE [LARGE SCALE GENOMIC DNA]</scope>
    <source>
        <strain evidence="1 2">BAL398</strain>
    </source>
</reference>
<dbReference type="OrthoDB" id="8246296at2"/>
<evidence type="ECO:0008006" key="3">
    <source>
        <dbReference type="Google" id="ProtNLM"/>
    </source>
</evidence>
<dbReference type="Proteomes" id="UP000032515">
    <property type="component" value="Unassembled WGS sequence"/>
</dbReference>
<dbReference type="PATRIC" id="fig|1076.23.peg.5673"/>
<dbReference type="EMBL" id="JXXE01000538">
    <property type="protein sequence ID" value="KIZ37362.1"/>
    <property type="molecule type" value="Genomic_DNA"/>
</dbReference>
<dbReference type="Pfam" id="PF11162">
    <property type="entry name" value="DUF2946"/>
    <property type="match status" value="1"/>
</dbReference>
<evidence type="ECO:0000313" key="2">
    <source>
        <dbReference type="Proteomes" id="UP000032515"/>
    </source>
</evidence>
<gene>
    <name evidence="1" type="ORF">OO17_23715</name>
</gene>
<sequence>MRPRFRQLMPIVAIALLVQLLSPIGAFRVVALSVSDPLAVISICSGRAGTQDSSGLPAGPHGDGSCCAICAAGLGGPPVPNGAPFSFVTLQRQYQTVVWRERIAAPTADRVGSNAQARGPPLAALL</sequence>
<dbReference type="InterPro" id="IPR021333">
    <property type="entry name" value="DUF2946"/>
</dbReference>
<dbReference type="RefSeq" id="WP_044416358.1">
    <property type="nucleotide sequence ID" value="NZ_JXXE01000538.1"/>
</dbReference>
<comment type="caution">
    <text evidence="1">The sequence shown here is derived from an EMBL/GenBank/DDBJ whole genome shotgun (WGS) entry which is preliminary data.</text>
</comment>
<name>A0A0D7ECS3_RHOPL</name>
<evidence type="ECO:0000313" key="1">
    <source>
        <dbReference type="EMBL" id="KIZ37362.1"/>
    </source>
</evidence>
<organism evidence="1 2">
    <name type="scientific">Rhodopseudomonas palustris</name>
    <dbReference type="NCBI Taxonomy" id="1076"/>
    <lineage>
        <taxon>Bacteria</taxon>
        <taxon>Pseudomonadati</taxon>
        <taxon>Pseudomonadota</taxon>
        <taxon>Alphaproteobacteria</taxon>
        <taxon>Hyphomicrobiales</taxon>
        <taxon>Nitrobacteraceae</taxon>
        <taxon>Rhodopseudomonas</taxon>
    </lineage>
</organism>
<dbReference type="AlphaFoldDB" id="A0A0D7ECS3"/>